<evidence type="ECO:0000313" key="2">
    <source>
        <dbReference type="Proteomes" id="UP000005326"/>
    </source>
</evidence>
<organism evidence="1 2">
    <name type="scientific">[Eubacterium] siraeum DSM 15702</name>
    <dbReference type="NCBI Taxonomy" id="428128"/>
    <lineage>
        <taxon>Bacteria</taxon>
        <taxon>Bacillati</taxon>
        <taxon>Bacillota</taxon>
        <taxon>Clostridia</taxon>
        <taxon>Eubacteriales</taxon>
        <taxon>Oscillospiraceae</taxon>
        <taxon>Oscillospiraceae incertae sedis</taxon>
    </lineage>
</organism>
<keyword evidence="2" id="KW-1185">Reference proteome</keyword>
<sequence length="47" mass="5677">MEQRADNATANARYPRQQKPLEKCFKRYVEPFTADTQMIKQFVHNYI</sequence>
<protein>
    <submittedName>
        <fullName evidence="1">Uncharacterized protein</fullName>
    </submittedName>
</protein>
<dbReference type="EMBL" id="ABCA03000022">
    <property type="protein sequence ID" value="EDS01995.1"/>
    <property type="molecule type" value="Genomic_DNA"/>
</dbReference>
<gene>
    <name evidence="1" type="ORF">EUBSIR_00138</name>
</gene>
<evidence type="ECO:0000313" key="1">
    <source>
        <dbReference type="EMBL" id="EDS01995.1"/>
    </source>
</evidence>
<reference evidence="1" key="1">
    <citation type="submission" date="2007-10" db="EMBL/GenBank/DDBJ databases">
        <authorList>
            <person name="Fulton L."/>
            <person name="Clifton S."/>
            <person name="Fulton B."/>
            <person name="Xu J."/>
            <person name="Minx P."/>
            <person name="Pepin K.H."/>
            <person name="Johnson M."/>
            <person name="Thiruvilangam P."/>
            <person name="Bhonagiri V."/>
            <person name="Nash W.E."/>
            <person name="Mardis E.R."/>
            <person name="Wilson R.K."/>
        </authorList>
    </citation>
    <scope>NUCLEOTIDE SEQUENCE [LARGE SCALE GENOMIC DNA]</scope>
    <source>
        <strain evidence="1">DSM 15702</strain>
    </source>
</reference>
<proteinExistence type="predicted"/>
<dbReference type="AlphaFoldDB" id="B0MK06"/>
<accession>B0MK06</accession>
<comment type="caution">
    <text evidence="1">The sequence shown here is derived from an EMBL/GenBank/DDBJ whole genome shotgun (WGS) entry which is preliminary data.</text>
</comment>
<name>B0MK06_9FIRM</name>
<dbReference type="Proteomes" id="UP000005326">
    <property type="component" value="Unassembled WGS sequence"/>
</dbReference>
<reference evidence="1" key="2">
    <citation type="submission" date="2014-06" db="EMBL/GenBank/DDBJ databases">
        <title>Draft genome sequence of Eubacterium siraeum (DSM 15702).</title>
        <authorList>
            <person name="Sudarsanam P."/>
            <person name="Ley R."/>
            <person name="Guruge J."/>
            <person name="Turnbaugh P.J."/>
            <person name="Mahowald M."/>
            <person name="Liep D."/>
            <person name="Gordon J."/>
        </authorList>
    </citation>
    <scope>NUCLEOTIDE SEQUENCE</scope>
    <source>
        <strain evidence="1">DSM 15702</strain>
    </source>
</reference>